<evidence type="ECO:0000256" key="2">
    <source>
        <dbReference type="SAM" id="Phobius"/>
    </source>
</evidence>
<organism evidence="3 4">
    <name type="scientific">Agrocybe chaxingu</name>
    <dbReference type="NCBI Taxonomy" id="84603"/>
    <lineage>
        <taxon>Eukaryota</taxon>
        <taxon>Fungi</taxon>
        <taxon>Dikarya</taxon>
        <taxon>Basidiomycota</taxon>
        <taxon>Agaricomycotina</taxon>
        <taxon>Agaricomycetes</taxon>
        <taxon>Agaricomycetidae</taxon>
        <taxon>Agaricales</taxon>
        <taxon>Agaricineae</taxon>
        <taxon>Strophariaceae</taxon>
        <taxon>Agrocybe</taxon>
    </lineage>
</organism>
<sequence length="348" mass="41202">MSYQWYSPPPQAQSHERARRHRDWSRDHRSNRPPPYTNLPQESQGLLGNPQLEYGSVNTNGSADGQPAKRTSRRAVWVWTIVACIFGYLISYPIPSAYHESLRRGWARDENRHAVLVRQWTAEVREHNALRAKMQAEREAMDLERKRWDKEWDEHEKRKEDARKEEEKQKEDKRREDKERKEREEHEKEQKERRMREGLFWTGFGPSQCVKYGTREYSATLAGRVPLEYDPREECYEKTIEIHGRSVKPIRCDEQDTCGRPLARWNIDFDEAACTTWWGYFHDKGCYSTGKRHFEAPLENLQSEDHWRDICGTTPAAIRNVYYSSPTSCAEWGGRKWGMWDVDDGSCA</sequence>
<comment type="caution">
    <text evidence="3">The sequence shown here is derived from an EMBL/GenBank/DDBJ whole genome shotgun (WGS) entry which is preliminary data.</text>
</comment>
<name>A0A9W8MT24_9AGAR</name>
<feature type="region of interest" description="Disordered" evidence="1">
    <location>
        <begin position="1"/>
        <end position="69"/>
    </location>
</feature>
<protein>
    <submittedName>
        <fullName evidence="3">Uncharacterized protein</fullName>
    </submittedName>
</protein>
<gene>
    <name evidence="3" type="ORF">NLJ89_g8092</name>
</gene>
<evidence type="ECO:0000256" key="1">
    <source>
        <dbReference type="SAM" id="MobiDB-lite"/>
    </source>
</evidence>
<accession>A0A9W8MT24</accession>
<evidence type="ECO:0000313" key="4">
    <source>
        <dbReference type="Proteomes" id="UP001148786"/>
    </source>
</evidence>
<keyword evidence="2" id="KW-1133">Transmembrane helix</keyword>
<dbReference type="EMBL" id="JANKHO010001049">
    <property type="protein sequence ID" value="KAJ3504143.1"/>
    <property type="molecule type" value="Genomic_DNA"/>
</dbReference>
<keyword evidence="2" id="KW-0812">Transmembrane</keyword>
<keyword evidence="4" id="KW-1185">Reference proteome</keyword>
<reference evidence="3" key="1">
    <citation type="submission" date="2022-07" db="EMBL/GenBank/DDBJ databases">
        <title>Genome Sequence of Agrocybe chaxingu.</title>
        <authorList>
            <person name="Buettner E."/>
        </authorList>
    </citation>
    <scope>NUCLEOTIDE SEQUENCE</scope>
    <source>
        <strain evidence="3">MP-N11</strain>
    </source>
</reference>
<dbReference type="AlphaFoldDB" id="A0A9W8MT24"/>
<feature type="transmembrane region" description="Helical" evidence="2">
    <location>
        <begin position="76"/>
        <end position="94"/>
    </location>
</feature>
<proteinExistence type="predicted"/>
<dbReference type="OrthoDB" id="3153758at2759"/>
<feature type="region of interest" description="Disordered" evidence="1">
    <location>
        <begin position="154"/>
        <end position="192"/>
    </location>
</feature>
<evidence type="ECO:0000313" key="3">
    <source>
        <dbReference type="EMBL" id="KAJ3504143.1"/>
    </source>
</evidence>
<dbReference type="Proteomes" id="UP001148786">
    <property type="component" value="Unassembled WGS sequence"/>
</dbReference>
<keyword evidence="2" id="KW-0472">Membrane</keyword>